<evidence type="ECO:0000259" key="4">
    <source>
        <dbReference type="PROSITE" id="PS50932"/>
    </source>
</evidence>
<dbReference type="GO" id="GO:0000976">
    <property type="term" value="F:transcription cis-regulatory region binding"/>
    <property type="evidence" value="ECO:0007669"/>
    <property type="project" value="TreeGrafter"/>
</dbReference>
<dbReference type="Proteomes" id="UP000317624">
    <property type="component" value="Unassembled WGS sequence"/>
</dbReference>
<dbReference type="InterPro" id="IPR000843">
    <property type="entry name" value="HTH_LacI"/>
</dbReference>
<dbReference type="PROSITE" id="PS50943">
    <property type="entry name" value="HTH_CROC1"/>
    <property type="match status" value="1"/>
</dbReference>
<comment type="caution">
    <text evidence="6">The sequence shown here is derived from an EMBL/GenBank/DDBJ whole genome shotgun (WGS) entry which is preliminary data.</text>
</comment>
<dbReference type="PANTHER" id="PTHR30146:SF109">
    <property type="entry name" value="HTH-TYPE TRANSCRIPTIONAL REGULATOR GALS"/>
    <property type="match status" value="1"/>
</dbReference>
<evidence type="ECO:0000256" key="2">
    <source>
        <dbReference type="ARBA" id="ARBA00023125"/>
    </source>
</evidence>
<accession>A0A558C3P2</accession>
<dbReference type="Gene3D" id="3.40.50.2300">
    <property type="match status" value="2"/>
</dbReference>
<dbReference type="PANTHER" id="PTHR30146">
    <property type="entry name" value="LACI-RELATED TRANSCRIPTIONAL REPRESSOR"/>
    <property type="match status" value="1"/>
</dbReference>
<keyword evidence="7" id="KW-1185">Reference proteome</keyword>
<evidence type="ECO:0000259" key="5">
    <source>
        <dbReference type="PROSITE" id="PS50943"/>
    </source>
</evidence>
<dbReference type="Gene3D" id="1.10.260.40">
    <property type="entry name" value="lambda repressor-like DNA-binding domains"/>
    <property type="match status" value="1"/>
</dbReference>
<sequence>MTPRKKQPTTTPHTVSMADLARELGVSMTTISRALSDHHSIGAATKQRVLKLAKKLNYQPNHLAAALRKGQSRLLGVVVPYIEGKFFPSVIQGIEQAASKAGFSVIVCQSHEDVQIERRNVETLLHAQVAGVLVSLARNTQEFHHFDKVRARGIPLVFFDRIPTSEYVNSVVLNDQAGGFAATNHLLEQGCRRIAHLAGPQHLNIYRERQQGYLNALAAHGIAPEEELIIYSDMTQEDGAQATRQLLMLPTPVDGIFGAGDSVILGALQTLKSQGIRVPQDIALAGFSNEGFTAITEPRLTSVDQRCEEMGEAVVRLFLELSTAPEAQFVQRQVVLQPELFIRESSLQVPA</sequence>
<evidence type="ECO:0000256" key="1">
    <source>
        <dbReference type="ARBA" id="ARBA00023015"/>
    </source>
</evidence>
<dbReference type="RefSeq" id="WP_144844808.1">
    <property type="nucleotide sequence ID" value="NZ_VMRJ01000001.1"/>
</dbReference>
<feature type="domain" description="HTH lacI-type" evidence="4">
    <location>
        <begin position="15"/>
        <end position="69"/>
    </location>
</feature>
<dbReference type="InterPro" id="IPR028082">
    <property type="entry name" value="Peripla_BP_I"/>
</dbReference>
<organism evidence="6 7">
    <name type="scientific">Hymenobacter setariae</name>
    <dbReference type="NCBI Taxonomy" id="2594794"/>
    <lineage>
        <taxon>Bacteria</taxon>
        <taxon>Pseudomonadati</taxon>
        <taxon>Bacteroidota</taxon>
        <taxon>Cytophagia</taxon>
        <taxon>Cytophagales</taxon>
        <taxon>Hymenobacteraceae</taxon>
        <taxon>Hymenobacter</taxon>
    </lineage>
</organism>
<gene>
    <name evidence="6" type="ORF">FNT36_04610</name>
</gene>
<evidence type="ECO:0000313" key="6">
    <source>
        <dbReference type="EMBL" id="TVT43374.1"/>
    </source>
</evidence>
<name>A0A558C3P2_9BACT</name>
<keyword evidence="3" id="KW-0804">Transcription</keyword>
<evidence type="ECO:0000313" key="7">
    <source>
        <dbReference type="Proteomes" id="UP000317624"/>
    </source>
</evidence>
<dbReference type="CDD" id="cd06267">
    <property type="entry name" value="PBP1_LacI_sugar_binding-like"/>
    <property type="match status" value="1"/>
</dbReference>
<dbReference type="InterPro" id="IPR046335">
    <property type="entry name" value="LacI/GalR-like_sensor"/>
</dbReference>
<dbReference type="Pfam" id="PF13377">
    <property type="entry name" value="Peripla_BP_3"/>
    <property type="match status" value="1"/>
</dbReference>
<dbReference type="PROSITE" id="PS50932">
    <property type="entry name" value="HTH_LACI_2"/>
    <property type="match status" value="1"/>
</dbReference>
<dbReference type="InterPro" id="IPR001387">
    <property type="entry name" value="Cro/C1-type_HTH"/>
</dbReference>
<dbReference type="CDD" id="cd01392">
    <property type="entry name" value="HTH_LacI"/>
    <property type="match status" value="1"/>
</dbReference>
<reference evidence="6 7" key="1">
    <citation type="submission" date="2019-07" db="EMBL/GenBank/DDBJ databases">
        <title>Hymenobacter sp. straun FUR1 Genome sequencing and assembly.</title>
        <authorList>
            <person name="Chhetri G."/>
        </authorList>
    </citation>
    <scope>NUCLEOTIDE SEQUENCE [LARGE SCALE GENOMIC DNA]</scope>
    <source>
        <strain evidence="6 7">Fur1</strain>
    </source>
</reference>
<keyword evidence="1" id="KW-0805">Transcription regulation</keyword>
<dbReference type="InterPro" id="IPR010982">
    <property type="entry name" value="Lambda_DNA-bd_dom_sf"/>
</dbReference>
<protein>
    <submittedName>
        <fullName evidence="6">LacI family transcriptional regulator</fullName>
    </submittedName>
</protein>
<proteinExistence type="predicted"/>
<evidence type="ECO:0000256" key="3">
    <source>
        <dbReference type="ARBA" id="ARBA00023163"/>
    </source>
</evidence>
<keyword evidence="2" id="KW-0238">DNA-binding</keyword>
<dbReference type="SUPFAM" id="SSF53822">
    <property type="entry name" value="Periplasmic binding protein-like I"/>
    <property type="match status" value="1"/>
</dbReference>
<dbReference type="GO" id="GO:0003700">
    <property type="term" value="F:DNA-binding transcription factor activity"/>
    <property type="evidence" value="ECO:0007669"/>
    <property type="project" value="TreeGrafter"/>
</dbReference>
<dbReference type="SUPFAM" id="SSF47413">
    <property type="entry name" value="lambda repressor-like DNA-binding domains"/>
    <property type="match status" value="1"/>
</dbReference>
<dbReference type="Pfam" id="PF00356">
    <property type="entry name" value="LacI"/>
    <property type="match status" value="1"/>
</dbReference>
<dbReference type="SMART" id="SM00354">
    <property type="entry name" value="HTH_LACI"/>
    <property type="match status" value="1"/>
</dbReference>
<dbReference type="AlphaFoldDB" id="A0A558C3P2"/>
<dbReference type="EMBL" id="VMRJ01000001">
    <property type="protein sequence ID" value="TVT43374.1"/>
    <property type="molecule type" value="Genomic_DNA"/>
</dbReference>
<feature type="domain" description="HTH cro/C1-type" evidence="5">
    <location>
        <begin position="16"/>
        <end position="63"/>
    </location>
</feature>
<dbReference type="OrthoDB" id="37081at2"/>